<dbReference type="AlphaFoldDB" id="A6HB57"/>
<feature type="transmembrane region" description="Helical" evidence="1">
    <location>
        <begin position="20"/>
        <end position="42"/>
    </location>
</feature>
<name>A6HB57_RAT</name>
<keyword evidence="1" id="KW-1133">Transmembrane helix</keyword>
<dbReference type="Proteomes" id="UP000234681">
    <property type="component" value="Chromosome 6"/>
</dbReference>
<reference evidence="3" key="1">
    <citation type="submission" date="2005-09" db="EMBL/GenBank/DDBJ databases">
        <authorList>
            <person name="Mural R.J."/>
            <person name="Li P.W."/>
            <person name="Adams M.D."/>
            <person name="Amanatides P.G."/>
            <person name="Baden-Tillson H."/>
            <person name="Barnstead M."/>
            <person name="Chin S.H."/>
            <person name="Dew I."/>
            <person name="Evans C.A."/>
            <person name="Ferriera S."/>
            <person name="Flanigan M."/>
            <person name="Fosler C."/>
            <person name="Glodek A."/>
            <person name="Gu Z."/>
            <person name="Holt R.A."/>
            <person name="Jennings D."/>
            <person name="Kraft C.L."/>
            <person name="Lu F."/>
            <person name="Nguyen T."/>
            <person name="Nusskern D.R."/>
            <person name="Pfannkoch C.M."/>
            <person name="Sitter C."/>
            <person name="Sutton G.G."/>
            <person name="Venter J.C."/>
            <person name="Wang Z."/>
            <person name="Woodage T."/>
            <person name="Zheng X.H."/>
            <person name="Zhong F."/>
        </authorList>
    </citation>
    <scope>NUCLEOTIDE SEQUENCE [LARGE SCALE GENOMIC DNA]</scope>
    <source>
        <strain>BN</strain>
        <strain evidence="3">Sprague-Dawley</strain>
    </source>
</reference>
<keyword evidence="1" id="KW-0812">Transmembrane</keyword>
<evidence type="ECO:0000313" key="2">
    <source>
        <dbReference type="EMBL" id="EDM03264.1"/>
    </source>
</evidence>
<accession>A6HB57</accession>
<evidence type="ECO:0000313" key="3">
    <source>
        <dbReference type="Proteomes" id="UP000234681"/>
    </source>
</evidence>
<keyword evidence="1" id="KW-0472">Membrane</keyword>
<organism evidence="2 3">
    <name type="scientific">Rattus norvegicus</name>
    <name type="common">Rat</name>
    <dbReference type="NCBI Taxonomy" id="10116"/>
    <lineage>
        <taxon>Eukaryota</taxon>
        <taxon>Metazoa</taxon>
        <taxon>Chordata</taxon>
        <taxon>Craniata</taxon>
        <taxon>Vertebrata</taxon>
        <taxon>Euteleostomi</taxon>
        <taxon>Mammalia</taxon>
        <taxon>Eutheria</taxon>
        <taxon>Euarchontoglires</taxon>
        <taxon>Glires</taxon>
        <taxon>Rodentia</taxon>
        <taxon>Myomorpha</taxon>
        <taxon>Muroidea</taxon>
        <taxon>Muridae</taxon>
        <taxon>Murinae</taxon>
        <taxon>Rattus</taxon>
    </lineage>
</organism>
<proteinExistence type="predicted"/>
<evidence type="ECO:0000256" key="1">
    <source>
        <dbReference type="SAM" id="Phobius"/>
    </source>
</evidence>
<sequence>MQPKRTWKREKRTQKDEPGIWVAFVLVFLFLGFVSCLNTWLLNSEIENMLPSCRELFFLRKDFARLTFQKHG</sequence>
<dbReference type="EMBL" id="CH473947">
    <property type="protein sequence ID" value="EDM03264.1"/>
    <property type="molecule type" value="Genomic_DNA"/>
</dbReference>
<gene>
    <name evidence="2" type="ORF">rCG_61378</name>
</gene>
<protein>
    <submittedName>
        <fullName evidence="2">RCG61378</fullName>
    </submittedName>
</protein>